<feature type="compositionally biased region" description="Basic and acidic residues" evidence="1">
    <location>
        <begin position="302"/>
        <end position="319"/>
    </location>
</feature>
<feature type="region of interest" description="Disordered" evidence="1">
    <location>
        <begin position="282"/>
        <end position="479"/>
    </location>
</feature>
<keyword evidence="3" id="KW-1185">Reference proteome</keyword>
<feature type="compositionally biased region" description="Polar residues" evidence="1">
    <location>
        <begin position="442"/>
        <end position="459"/>
    </location>
</feature>
<feature type="compositionally biased region" description="Gly residues" evidence="1">
    <location>
        <begin position="283"/>
        <end position="295"/>
    </location>
</feature>
<sequence length="479" mass="54728">MIRFKSTRNSNTPLLAVLRLLPVWLVSLVLIASAHTYAESTQDVEAPSPEKLQQLLAPVALYPDTVLTHLLIAATYPLEVVQADRWAKQHPEHEGQEAVEAAQNEPWDPSVKALLAFPDLLARMSEDLLWTQELGEAFLISESDTLAAVQILRQKALNEGSLEDMEHQEVVYEKEQIIIQPVRREVVYVPYYDSRYVYGSWSWVNYPPVYWSYPPRYNGGFYWGFYAPVGDWFYFGGFHWGQRTVVISYDRPYYYSHHHHYGYRPRYTERWYHNPTHRRGVRYYGGGSRHNYGGGHGRHNPPSHDPRREQATRQLEHHSSRLNAIYGGRGQQSGQHRAGTAQSRANAEMSRLNRERTSGQYNESVRQRVLRDTSSANVRRSSTEEIRANRAPVRPGTQVTRTPERVNRNTPQSVRTPAARVPSNVSRPASTPSTRTSPPAINSAQRSTLQRATNNSRPVSRTPARSTSRSGGDRGGRMR</sequence>
<organism evidence="2 3">
    <name type="scientific">Gilvimarinus gilvus</name>
    <dbReference type="NCBI Taxonomy" id="3058038"/>
    <lineage>
        <taxon>Bacteria</taxon>
        <taxon>Pseudomonadati</taxon>
        <taxon>Pseudomonadota</taxon>
        <taxon>Gammaproteobacteria</taxon>
        <taxon>Cellvibrionales</taxon>
        <taxon>Cellvibrionaceae</taxon>
        <taxon>Gilvimarinus</taxon>
    </lineage>
</organism>
<feature type="compositionally biased region" description="Polar residues" evidence="1">
    <location>
        <begin position="332"/>
        <end position="345"/>
    </location>
</feature>
<dbReference type="EMBL" id="JAXAFO010000005">
    <property type="protein sequence ID" value="MDX6848631.1"/>
    <property type="molecule type" value="Genomic_DNA"/>
</dbReference>
<feature type="compositionally biased region" description="Low complexity" evidence="1">
    <location>
        <begin position="426"/>
        <end position="440"/>
    </location>
</feature>
<evidence type="ECO:0000256" key="1">
    <source>
        <dbReference type="SAM" id="MobiDB-lite"/>
    </source>
</evidence>
<gene>
    <name evidence="2" type="ORF">SCD92_04620</name>
</gene>
<reference evidence="2 3" key="1">
    <citation type="submission" date="2023-11" db="EMBL/GenBank/DDBJ databases">
        <title>Gilvimarinus fulvus sp. nov., isolated from the surface of Kelp.</title>
        <authorList>
            <person name="Sun Y.Y."/>
            <person name="Gong Y."/>
            <person name="Du Z.J."/>
        </authorList>
    </citation>
    <scope>NUCLEOTIDE SEQUENCE [LARGE SCALE GENOMIC DNA]</scope>
    <source>
        <strain evidence="2 3">SDUM040013</strain>
    </source>
</reference>
<dbReference type="InterPro" id="IPR021728">
    <property type="entry name" value="DUF3300"/>
</dbReference>
<dbReference type="Pfam" id="PF11737">
    <property type="entry name" value="DUF3300"/>
    <property type="match status" value="1"/>
</dbReference>
<evidence type="ECO:0000313" key="2">
    <source>
        <dbReference type="EMBL" id="MDX6848631.1"/>
    </source>
</evidence>
<dbReference type="PANTHER" id="PTHR40269:SF1">
    <property type="entry name" value="OUTER MEMBRANE PROTEIN"/>
    <property type="match status" value="1"/>
</dbReference>
<comment type="caution">
    <text evidence="2">The sequence shown here is derived from an EMBL/GenBank/DDBJ whole genome shotgun (WGS) entry which is preliminary data.</text>
</comment>
<protein>
    <submittedName>
        <fullName evidence="2">DUF3300 domain-containing protein</fullName>
    </submittedName>
</protein>
<dbReference type="PANTHER" id="PTHR40269">
    <property type="entry name" value="OUTER MEMBRANE PROTEIN-RELATED"/>
    <property type="match status" value="1"/>
</dbReference>
<name>A0ABU4RWK0_9GAMM</name>
<accession>A0ABU4RWK0</accession>
<dbReference type="Proteomes" id="UP001273505">
    <property type="component" value="Unassembled WGS sequence"/>
</dbReference>
<proteinExistence type="predicted"/>
<evidence type="ECO:0000313" key="3">
    <source>
        <dbReference type="Proteomes" id="UP001273505"/>
    </source>
</evidence>
<dbReference type="RefSeq" id="WP_302724650.1">
    <property type="nucleotide sequence ID" value="NZ_JAULRU010000823.1"/>
</dbReference>